<gene>
    <name evidence="3" type="ORF">G5I_05399</name>
</gene>
<name>F4WI77_ACREC</name>
<organism evidence="4">
    <name type="scientific">Acromyrmex echinatior</name>
    <name type="common">Panamanian leafcutter ant</name>
    <name type="synonym">Acromyrmex octospinosus echinatior</name>
    <dbReference type="NCBI Taxonomy" id="103372"/>
    <lineage>
        <taxon>Eukaryota</taxon>
        <taxon>Metazoa</taxon>
        <taxon>Ecdysozoa</taxon>
        <taxon>Arthropoda</taxon>
        <taxon>Hexapoda</taxon>
        <taxon>Insecta</taxon>
        <taxon>Pterygota</taxon>
        <taxon>Neoptera</taxon>
        <taxon>Endopterygota</taxon>
        <taxon>Hymenoptera</taxon>
        <taxon>Apocrita</taxon>
        <taxon>Aculeata</taxon>
        <taxon>Formicoidea</taxon>
        <taxon>Formicidae</taxon>
        <taxon>Myrmicinae</taxon>
        <taxon>Acromyrmex</taxon>
    </lineage>
</organism>
<evidence type="ECO:0000313" key="3">
    <source>
        <dbReference type="EMBL" id="EGI66008.1"/>
    </source>
</evidence>
<keyword evidence="4" id="KW-1185">Reference proteome</keyword>
<dbReference type="GO" id="GO:0000302">
    <property type="term" value="P:response to reactive oxygen species"/>
    <property type="evidence" value="ECO:0007669"/>
    <property type="project" value="TreeGrafter"/>
</dbReference>
<dbReference type="PANTHER" id="PTHR10612:SF49">
    <property type="entry name" value="APOLIPOPROTEIN D-LIKE PROTEIN"/>
    <property type="match status" value="1"/>
</dbReference>
<dbReference type="GO" id="GO:0006629">
    <property type="term" value="P:lipid metabolic process"/>
    <property type="evidence" value="ECO:0007669"/>
    <property type="project" value="TreeGrafter"/>
</dbReference>
<accession>F4WI77</accession>
<evidence type="ECO:0000256" key="1">
    <source>
        <dbReference type="ARBA" id="ARBA00023157"/>
    </source>
</evidence>
<dbReference type="PANTHER" id="PTHR10612">
    <property type="entry name" value="APOLIPOPROTEIN D"/>
    <property type="match status" value="1"/>
</dbReference>
<dbReference type="GO" id="GO:0005737">
    <property type="term" value="C:cytoplasm"/>
    <property type="evidence" value="ECO:0007669"/>
    <property type="project" value="TreeGrafter"/>
</dbReference>
<dbReference type="AlphaFoldDB" id="F4WI77"/>
<dbReference type="InterPro" id="IPR003057">
    <property type="entry name" value="Invtbrt_color"/>
</dbReference>
<feature type="compositionally biased region" description="Polar residues" evidence="2">
    <location>
        <begin position="286"/>
        <end position="301"/>
    </location>
</feature>
<dbReference type="InterPro" id="IPR012674">
    <property type="entry name" value="Calycin"/>
</dbReference>
<keyword evidence="3" id="KW-0449">Lipoprotein</keyword>
<dbReference type="PRINTS" id="PR01273">
    <property type="entry name" value="INVTBRTCOLOR"/>
</dbReference>
<dbReference type="SUPFAM" id="SSF50814">
    <property type="entry name" value="Lipocalins"/>
    <property type="match status" value="1"/>
</dbReference>
<dbReference type="EMBL" id="GL888175">
    <property type="protein sequence ID" value="EGI66008.1"/>
    <property type="molecule type" value="Genomic_DNA"/>
</dbReference>
<reference evidence="3" key="1">
    <citation type="submission" date="2011-02" db="EMBL/GenBank/DDBJ databases">
        <title>The genome of the leaf-cutting ant Acromyrmex echinatior suggests key adaptations to social evolution and fungus farming.</title>
        <authorList>
            <person name="Nygaard S."/>
            <person name="Zhang G."/>
        </authorList>
    </citation>
    <scope>NUCLEOTIDE SEQUENCE</scope>
</reference>
<dbReference type="eggNOG" id="KOG4824">
    <property type="taxonomic scope" value="Eukaryota"/>
</dbReference>
<dbReference type="GO" id="GO:0031409">
    <property type="term" value="F:pigment binding"/>
    <property type="evidence" value="ECO:0007669"/>
    <property type="project" value="InterPro"/>
</dbReference>
<dbReference type="InParanoid" id="F4WI77"/>
<sequence>MNVYVTYNCGVRREWGTSHIKSISPVELVFIVQTQRSAASVSIMQSLTWCLVLAGCLAFTQAHTYHMGTCPIVEPMQGFQMGRFLGLWYVIQKTSTGSKCITYNYTRGEEPGEYVITQDSDHLILGLTPLKHEYHYTGQLTVPEPSTPGRMEVRFPLSVAGSASHVVFMTDYDTYAGIFTCQKLAFAHRQSATILSRTRTLDQIQVDKIRQRLGQYGVDPFDLSIISQSGCPQGNNTLDINVDPNTFTSENLGNVVRKAGEKIGDGVQWIAQTGSKVYHKIAGTEDTASTTEQNSRVTSRNSGERIETNEVEWIP</sequence>
<evidence type="ECO:0000256" key="2">
    <source>
        <dbReference type="SAM" id="MobiDB-lite"/>
    </source>
</evidence>
<keyword evidence="1" id="KW-1015">Disulfide bond</keyword>
<dbReference type="Gene3D" id="2.40.128.20">
    <property type="match status" value="1"/>
</dbReference>
<proteinExistence type="predicted"/>
<protein>
    <submittedName>
        <fullName evidence="3">Apolipoprotein D</fullName>
    </submittedName>
</protein>
<feature type="region of interest" description="Disordered" evidence="2">
    <location>
        <begin position="283"/>
        <end position="315"/>
    </location>
</feature>
<dbReference type="Proteomes" id="UP000007755">
    <property type="component" value="Unassembled WGS sequence"/>
</dbReference>
<dbReference type="OrthoDB" id="6728016at2759"/>
<evidence type="ECO:0000313" key="4">
    <source>
        <dbReference type="Proteomes" id="UP000007755"/>
    </source>
</evidence>